<evidence type="ECO:0000313" key="8">
    <source>
        <dbReference type="EMBL" id="KRM93298.1"/>
    </source>
</evidence>
<evidence type="ECO:0000256" key="6">
    <source>
        <dbReference type="HAMAP-Rule" id="MF_01216"/>
    </source>
</evidence>
<dbReference type="InterPro" id="IPR029039">
    <property type="entry name" value="Flavoprotein-like_sf"/>
</dbReference>
<keyword evidence="1 6" id="KW-0285">Flavoprotein</keyword>
<comment type="catalytic activity">
    <reaction evidence="5">
        <text>N,N-dimethyl-1,4-phenylenediamine + anthranilate + 2 NAD(+) = 2-(4-dimethylaminophenyl)diazenylbenzoate + 2 NADH + 2 H(+)</text>
        <dbReference type="Rhea" id="RHEA:55872"/>
        <dbReference type="ChEBI" id="CHEBI:15378"/>
        <dbReference type="ChEBI" id="CHEBI:15783"/>
        <dbReference type="ChEBI" id="CHEBI:16567"/>
        <dbReference type="ChEBI" id="CHEBI:57540"/>
        <dbReference type="ChEBI" id="CHEBI:57945"/>
        <dbReference type="ChEBI" id="CHEBI:71579"/>
        <dbReference type="EC" id="1.7.1.17"/>
    </reaction>
    <physiologicalReaction direction="right-to-left" evidence="5">
        <dbReference type="Rhea" id="RHEA:55874"/>
    </physiologicalReaction>
</comment>
<protein>
    <recommendedName>
        <fullName evidence="6">FMN dependent NADH:quinone oxidoreductase</fullName>
        <ecNumber evidence="6">1.6.5.-</ecNumber>
    </recommendedName>
    <alternativeName>
        <fullName evidence="6">Azo-dye reductase</fullName>
    </alternativeName>
    <alternativeName>
        <fullName evidence="6">FMN-dependent NADH-azo compound oxidoreductase</fullName>
    </alternativeName>
    <alternativeName>
        <fullName evidence="6">FMN-dependent NADH-azoreductase</fullName>
        <ecNumber evidence="6">1.7.1.17</ecNumber>
    </alternativeName>
</protein>
<evidence type="ECO:0000256" key="5">
    <source>
        <dbReference type="ARBA" id="ARBA00048542"/>
    </source>
</evidence>
<dbReference type="Gene3D" id="3.40.50.360">
    <property type="match status" value="1"/>
</dbReference>
<comment type="caution">
    <text evidence="6">Lacks conserved residue(s) required for the propagation of feature annotation.</text>
</comment>
<dbReference type="EC" id="1.6.5.-" evidence="6"/>
<evidence type="ECO:0000259" key="7">
    <source>
        <dbReference type="Pfam" id="PF02525"/>
    </source>
</evidence>
<dbReference type="GO" id="GO:0016652">
    <property type="term" value="F:oxidoreductase activity, acting on NAD(P)H as acceptor"/>
    <property type="evidence" value="ECO:0007669"/>
    <property type="project" value="UniProtKB-UniRule"/>
</dbReference>
<evidence type="ECO:0000256" key="1">
    <source>
        <dbReference type="ARBA" id="ARBA00022630"/>
    </source>
</evidence>
<feature type="domain" description="Flavodoxin-like fold" evidence="7">
    <location>
        <begin position="3"/>
        <end position="204"/>
    </location>
</feature>
<dbReference type="SUPFAM" id="SSF52218">
    <property type="entry name" value="Flavoproteins"/>
    <property type="match status" value="1"/>
</dbReference>
<comment type="catalytic activity">
    <reaction evidence="6">
        <text>2 a quinone + NADH + H(+) = 2 a 1,4-benzosemiquinone + NAD(+)</text>
        <dbReference type="Rhea" id="RHEA:65952"/>
        <dbReference type="ChEBI" id="CHEBI:15378"/>
        <dbReference type="ChEBI" id="CHEBI:57540"/>
        <dbReference type="ChEBI" id="CHEBI:57945"/>
        <dbReference type="ChEBI" id="CHEBI:132124"/>
        <dbReference type="ChEBI" id="CHEBI:134225"/>
    </reaction>
</comment>
<dbReference type="GO" id="GO:0016655">
    <property type="term" value="F:oxidoreductase activity, acting on NAD(P)H, quinone or similar compound as acceptor"/>
    <property type="evidence" value="ECO:0007669"/>
    <property type="project" value="InterPro"/>
</dbReference>
<dbReference type="AlphaFoldDB" id="A0A0R2CQV2"/>
<comment type="function">
    <text evidence="6">Quinone reductase that provides resistance to thiol-specific stress caused by electrophilic quinones.</text>
</comment>
<dbReference type="Pfam" id="PF02525">
    <property type="entry name" value="Flavodoxin_2"/>
    <property type="match status" value="1"/>
</dbReference>
<dbReference type="EC" id="1.7.1.17" evidence="6"/>
<dbReference type="GO" id="GO:0009055">
    <property type="term" value="F:electron transfer activity"/>
    <property type="evidence" value="ECO:0007669"/>
    <property type="project" value="UniProtKB-UniRule"/>
</dbReference>
<accession>A0A0R2CQV2</accession>
<keyword evidence="9" id="KW-1185">Reference proteome</keyword>
<dbReference type="Proteomes" id="UP000051256">
    <property type="component" value="Unassembled WGS sequence"/>
</dbReference>
<dbReference type="PATRIC" id="fig|1423802.4.peg.977"/>
<comment type="similarity">
    <text evidence="6">Belongs to the azoreductase type 1 family.</text>
</comment>
<evidence type="ECO:0000313" key="9">
    <source>
        <dbReference type="Proteomes" id="UP000051256"/>
    </source>
</evidence>
<dbReference type="InterPro" id="IPR050104">
    <property type="entry name" value="FMN-dep_NADH:Q_OxRdtase_AzoR1"/>
</dbReference>
<name>A0A0R2CQV2_9LACO</name>
<comment type="cofactor">
    <cofactor evidence="6">
        <name>FMN</name>
        <dbReference type="ChEBI" id="CHEBI:58210"/>
    </cofactor>
    <text evidence="6">Binds 1 FMN per subunit.</text>
</comment>
<dbReference type="STRING" id="1423802.FC56_GL000964"/>
<evidence type="ECO:0000256" key="4">
    <source>
        <dbReference type="ARBA" id="ARBA00023027"/>
    </source>
</evidence>
<sequence length="215" mass="24035">MSTLLVIKAQPAINHISNSMAICDRFVTAYQEAHPDDIVLQHDLYAEGDIEIDSSNFQTWAKLSEGVKYSDLSSDEQILVSRQQLLQEEFIKADKYVFANPMYNLFLPARLKSYLDIVCVSTKTSKATTKGPAGILKDKMAVHIQSAGGTYQNSDNPNMQALDMGTQYLRIILNQMGVTDIKGIYNEGNSKLDEAAMLQNRQQSMDEAAQLAERF</sequence>
<comment type="subunit">
    <text evidence="6">Homodimer.</text>
</comment>
<dbReference type="RefSeq" id="WP_054671337.1">
    <property type="nucleotide sequence ID" value="NZ_AYZR01000009.1"/>
</dbReference>
<dbReference type="EMBL" id="AYZR01000009">
    <property type="protein sequence ID" value="KRM93298.1"/>
    <property type="molecule type" value="Genomic_DNA"/>
</dbReference>
<dbReference type="HAMAP" id="MF_01216">
    <property type="entry name" value="Azoreductase_type1"/>
    <property type="match status" value="1"/>
</dbReference>
<comment type="caution">
    <text evidence="8">The sequence shown here is derived from an EMBL/GenBank/DDBJ whole genome shotgun (WGS) entry which is preliminary data.</text>
</comment>
<feature type="binding site" evidence="6">
    <location>
        <begin position="17"/>
        <end position="19"/>
    </location>
    <ligand>
        <name>FMN</name>
        <dbReference type="ChEBI" id="CHEBI:58210"/>
    </ligand>
</feature>
<feature type="binding site" evidence="6">
    <location>
        <begin position="102"/>
        <end position="105"/>
    </location>
    <ligand>
        <name>FMN</name>
        <dbReference type="ChEBI" id="CHEBI:58210"/>
    </ligand>
</feature>
<keyword evidence="3 6" id="KW-0560">Oxidoreductase</keyword>
<organism evidence="8 9">
    <name type="scientific">Lentilactobacillus senioris DSM 24302 = JCM 17472</name>
    <dbReference type="NCBI Taxonomy" id="1423802"/>
    <lineage>
        <taxon>Bacteria</taxon>
        <taxon>Bacillati</taxon>
        <taxon>Bacillota</taxon>
        <taxon>Bacilli</taxon>
        <taxon>Lactobacillales</taxon>
        <taxon>Lactobacillaceae</taxon>
        <taxon>Lentilactobacillus</taxon>
    </lineage>
</organism>
<dbReference type="GO" id="GO:0010181">
    <property type="term" value="F:FMN binding"/>
    <property type="evidence" value="ECO:0007669"/>
    <property type="project" value="UniProtKB-UniRule"/>
</dbReference>
<dbReference type="PANTHER" id="PTHR43741:SF7">
    <property type="entry name" value="FMN-DEPENDENT NADH:QUINONE OXIDOREDUCTASE"/>
    <property type="match status" value="1"/>
</dbReference>
<keyword evidence="4 6" id="KW-0520">NAD</keyword>
<evidence type="ECO:0000256" key="3">
    <source>
        <dbReference type="ARBA" id="ARBA00023002"/>
    </source>
</evidence>
<dbReference type="InterPro" id="IPR003680">
    <property type="entry name" value="Flavodoxin_fold"/>
</dbReference>
<keyword evidence="2 6" id="KW-0288">FMN</keyword>
<reference evidence="8 9" key="1">
    <citation type="journal article" date="2015" name="Genome Announc.">
        <title>Expanding the biotechnology potential of lactobacilli through comparative genomics of 213 strains and associated genera.</title>
        <authorList>
            <person name="Sun Z."/>
            <person name="Harris H.M."/>
            <person name="McCann A."/>
            <person name="Guo C."/>
            <person name="Argimon S."/>
            <person name="Zhang W."/>
            <person name="Yang X."/>
            <person name="Jeffery I.B."/>
            <person name="Cooney J.C."/>
            <person name="Kagawa T.F."/>
            <person name="Liu W."/>
            <person name="Song Y."/>
            <person name="Salvetti E."/>
            <person name="Wrobel A."/>
            <person name="Rasinkangas P."/>
            <person name="Parkhill J."/>
            <person name="Rea M.C."/>
            <person name="O'Sullivan O."/>
            <person name="Ritari J."/>
            <person name="Douillard F.P."/>
            <person name="Paul Ross R."/>
            <person name="Yang R."/>
            <person name="Briner A.E."/>
            <person name="Felis G.E."/>
            <person name="de Vos W.M."/>
            <person name="Barrangou R."/>
            <person name="Klaenhammer T.R."/>
            <person name="Caufield P.W."/>
            <person name="Cui Y."/>
            <person name="Zhang H."/>
            <person name="O'Toole P.W."/>
        </authorList>
    </citation>
    <scope>NUCLEOTIDE SEQUENCE [LARGE SCALE GENOMIC DNA]</scope>
    <source>
        <strain evidence="8 9">DSM 24302</strain>
    </source>
</reference>
<comment type="function">
    <text evidence="6">Also exhibits azoreductase activity. Catalyzes the reductive cleavage of the azo bond in aromatic azo compounds to the corresponding amines.</text>
</comment>
<dbReference type="PANTHER" id="PTHR43741">
    <property type="entry name" value="FMN-DEPENDENT NADH-AZOREDUCTASE 1"/>
    <property type="match status" value="1"/>
</dbReference>
<feature type="binding site" evidence="6">
    <location>
        <begin position="146"/>
        <end position="149"/>
    </location>
    <ligand>
        <name>FMN</name>
        <dbReference type="ChEBI" id="CHEBI:58210"/>
    </ligand>
</feature>
<gene>
    <name evidence="6" type="primary">azoR</name>
    <name evidence="8" type="ORF">FC56_GL000964</name>
</gene>
<dbReference type="InterPro" id="IPR023048">
    <property type="entry name" value="NADH:quinone_OxRdtase_FMN_depd"/>
</dbReference>
<proteinExistence type="inferred from homology"/>
<evidence type="ECO:0000256" key="2">
    <source>
        <dbReference type="ARBA" id="ARBA00022643"/>
    </source>
</evidence>